<sequence length="73" mass="8574">MSEDEKNTLEEKKIADEKVRQCLKIIRLETTMPDDILPNGLTASETAFNYMIQSRQKRSFYKREGQKKRKHAG</sequence>
<protein>
    <submittedName>
        <fullName evidence="1">Uncharacterized protein</fullName>
    </submittedName>
</protein>
<name>A0A6C0CL74_9ZZZZ</name>
<accession>A0A6C0CL74</accession>
<dbReference type="EMBL" id="MN739448">
    <property type="protein sequence ID" value="QHT05043.1"/>
    <property type="molecule type" value="Genomic_DNA"/>
</dbReference>
<evidence type="ECO:0000313" key="1">
    <source>
        <dbReference type="EMBL" id="QHT05043.1"/>
    </source>
</evidence>
<dbReference type="AlphaFoldDB" id="A0A6C0CL74"/>
<proteinExistence type="predicted"/>
<reference evidence="1" key="1">
    <citation type="journal article" date="2020" name="Nature">
        <title>Giant virus diversity and host interactions through global metagenomics.</title>
        <authorList>
            <person name="Schulz F."/>
            <person name="Roux S."/>
            <person name="Paez-Espino D."/>
            <person name="Jungbluth S."/>
            <person name="Walsh D.A."/>
            <person name="Denef V.J."/>
            <person name="McMahon K.D."/>
            <person name="Konstantinidis K.T."/>
            <person name="Eloe-Fadrosh E.A."/>
            <person name="Kyrpides N.C."/>
            <person name="Woyke T."/>
        </authorList>
    </citation>
    <scope>NUCLEOTIDE SEQUENCE</scope>
    <source>
        <strain evidence="1">GVMAG-M-3300021354-14</strain>
    </source>
</reference>
<organism evidence="1">
    <name type="scientific">viral metagenome</name>
    <dbReference type="NCBI Taxonomy" id="1070528"/>
    <lineage>
        <taxon>unclassified sequences</taxon>
        <taxon>metagenomes</taxon>
        <taxon>organismal metagenomes</taxon>
    </lineage>
</organism>